<feature type="transmembrane region" description="Helical" evidence="1">
    <location>
        <begin position="82"/>
        <end position="103"/>
    </location>
</feature>
<protein>
    <submittedName>
        <fullName evidence="2">Uncharacterized protein</fullName>
    </submittedName>
</protein>
<gene>
    <name evidence="2" type="ORF">COCC4DRAFT_73912</name>
</gene>
<feature type="transmembrane region" description="Helical" evidence="1">
    <location>
        <begin position="187"/>
        <end position="209"/>
    </location>
</feature>
<dbReference type="HOGENOM" id="CLU_1152270_0_0_1"/>
<accession>N4XBZ9</accession>
<evidence type="ECO:0000313" key="3">
    <source>
        <dbReference type="Proteomes" id="UP000012338"/>
    </source>
</evidence>
<keyword evidence="1" id="KW-0472">Membrane</keyword>
<keyword evidence="3" id="KW-1185">Reference proteome</keyword>
<dbReference type="OrthoDB" id="3358048at2759"/>
<dbReference type="RefSeq" id="XP_014076676.1">
    <property type="nucleotide sequence ID" value="XM_014221201.1"/>
</dbReference>
<dbReference type="GeneID" id="25847829"/>
<keyword evidence="1" id="KW-1133">Transmembrane helix</keyword>
<dbReference type="EMBL" id="KB733462">
    <property type="protein sequence ID" value="ENI02767.1"/>
    <property type="molecule type" value="Genomic_DNA"/>
</dbReference>
<sequence length="235" mass="26016">MEKLRGAETAATQRLRKTFKYPSESDDEDAVEAGMDEQDRAALLQTLSAHDTSTTHKYTLFLLVLPLLPILLYIPRLFSLSTFLPSLAAIASFLASAYTLYFLPLPPTKGAPIDDNAASARKTKNKTRIGIYNKTPSWEKTTEKSVRRPVPYLSESTADAIADNIVTVNRALCGILALSEVWIEREWSQGFMVGGGFLPGLICFVVLWARTELRIIDMDALEEMNNKAAGQSKAK</sequence>
<name>N4XBZ9_COCH4</name>
<dbReference type="AlphaFoldDB" id="N4XBZ9"/>
<proteinExistence type="predicted"/>
<reference evidence="3" key="2">
    <citation type="journal article" date="2013" name="PLoS Genet.">
        <title>Comparative genome structure, secondary metabolite, and effector coding capacity across Cochliobolus pathogens.</title>
        <authorList>
            <person name="Condon B.J."/>
            <person name="Leng Y."/>
            <person name="Wu D."/>
            <person name="Bushley K.E."/>
            <person name="Ohm R.A."/>
            <person name="Otillar R."/>
            <person name="Martin J."/>
            <person name="Schackwitz W."/>
            <person name="Grimwood J."/>
            <person name="MohdZainudin N."/>
            <person name="Xue C."/>
            <person name="Wang R."/>
            <person name="Manning V.A."/>
            <person name="Dhillon B."/>
            <person name="Tu Z.J."/>
            <person name="Steffenson B.J."/>
            <person name="Salamov A."/>
            <person name="Sun H."/>
            <person name="Lowry S."/>
            <person name="LaButti K."/>
            <person name="Han J."/>
            <person name="Copeland A."/>
            <person name="Lindquist E."/>
            <person name="Barry K."/>
            <person name="Schmutz J."/>
            <person name="Baker S.E."/>
            <person name="Ciuffetti L.M."/>
            <person name="Grigoriev I.V."/>
            <person name="Zhong S."/>
            <person name="Turgeon B.G."/>
        </authorList>
    </citation>
    <scope>NUCLEOTIDE SEQUENCE [LARGE SCALE GENOMIC DNA]</scope>
    <source>
        <strain evidence="3">C4 / ATCC 48331 / race T</strain>
    </source>
</reference>
<organism evidence="2 3">
    <name type="scientific">Cochliobolus heterostrophus (strain C4 / ATCC 48331 / race T)</name>
    <name type="common">Southern corn leaf blight fungus</name>
    <name type="synonym">Bipolaris maydis</name>
    <dbReference type="NCBI Taxonomy" id="665024"/>
    <lineage>
        <taxon>Eukaryota</taxon>
        <taxon>Fungi</taxon>
        <taxon>Dikarya</taxon>
        <taxon>Ascomycota</taxon>
        <taxon>Pezizomycotina</taxon>
        <taxon>Dothideomycetes</taxon>
        <taxon>Pleosporomycetidae</taxon>
        <taxon>Pleosporales</taxon>
        <taxon>Pleosporineae</taxon>
        <taxon>Pleosporaceae</taxon>
        <taxon>Bipolaris</taxon>
    </lineage>
</organism>
<reference evidence="2 3" key="1">
    <citation type="journal article" date="2012" name="PLoS Pathog.">
        <title>Diverse lifestyles and strategies of plant pathogenesis encoded in the genomes of eighteen Dothideomycetes fungi.</title>
        <authorList>
            <person name="Ohm R.A."/>
            <person name="Feau N."/>
            <person name="Henrissat B."/>
            <person name="Schoch C.L."/>
            <person name="Horwitz B.A."/>
            <person name="Barry K.W."/>
            <person name="Condon B.J."/>
            <person name="Copeland A.C."/>
            <person name="Dhillon B."/>
            <person name="Glaser F."/>
            <person name="Hesse C.N."/>
            <person name="Kosti I."/>
            <person name="LaButti K."/>
            <person name="Lindquist E.A."/>
            <person name="Lucas S."/>
            <person name="Salamov A.A."/>
            <person name="Bradshaw R.E."/>
            <person name="Ciuffetti L."/>
            <person name="Hamelin R.C."/>
            <person name="Kema G.H.J."/>
            <person name="Lawrence C."/>
            <person name="Scott J.A."/>
            <person name="Spatafora J.W."/>
            <person name="Turgeon B.G."/>
            <person name="de Wit P.J.G.M."/>
            <person name="Zhong S."/>
            <person name="Goodwin S.B."/>
            <person name="Grigoriev I.V."/>
        </authorList>
    </citation>
    <scope>NUCLEOTIDE SEQUENCE [LARGE SCALE GENOMIC DNA]</scope>
    <source>
        <strain evidence="3">C4 / ATCC 48331 / race T</strain>
    </source>
</reference>
<dbReference type="Proteomes" id="UP000012338">
    <property type="component" value="Unassembled WGS sequence"/>
</dbReference>
<evidence type="ECO:0000313" key="2">
    <source>
        <dbReference type="EMBL" id="ENI02767.1"/>
    </source>
</evidence>
<feature type="transmembrane region" description="Helical" evidence="1">
    <location>
        <begin position="58"/>
        <end position="75"/>
    </location>
</feature>
<keyword evidence="1" id="KW-0812">Transmembrane</keyword>
<evidence type="ECO:0000256" key="1">
    <source>
        <dbReference type="SAM" id="Phobius"/>
    </source>
</evidence>